<proteinExistence type="predicted"/>
<name>A0A1H4BR36_9SPHI</name>
<dbReference type="Proteomes" id="UP000198850">
    <property type="component" value="Unassembled WGS sequence"/>
</dbReference>
<reference evidence="1 2" key="1">
    <citation type="submission" date="2016-10" db="EMBL/GenBank/DDBJ databases">
        <authorList>
            <person name="de Groot N.N."/>
        </authorList>
    </citation>
    <scope>NUCLEOTIDE SEQUENCE [LARGE SCALE GENOMIC DNA]</scope>
    <source>
        <strain evidence="1 2">DSM 19033</strain>
    </source>
</reference>
<dbReference type="STRING" id="425514.SAMN05443550_103441"/>
<protein>
    <submittedName>
        <fullName evidence="1">Uncharacterized protein</fullName>
    </submittedName>
</protein>
<accession>A0A1H4BR36</accession>
<evidence type="ECO:0000313" key="1">
    <source>
        <dbReference type="EMBL" id="SEA50626.1"/>
    </source>
</evidence>
<organism evidence="1 2">
    <name type="scientific">Pedobacter hartonius</name>
    <dbReference type="NCBI Taxonomy" id="425514"/>
    <lineage>
        <taxon>Bacteria</taxon>
        <taxon>Pseudomonadati</taxon>
        <taxon>Bacteroidota</taxon>
        <taxon>Sphingobacteriia</taxon>
        <taxon>Sphingobacteriales</taxon>
        <taxon>Sphingobacteriaceae</taxon>
        <taxon>Pedobacter</taxon>
    </lineage>
</organism>
<dbReference type="AlphaFoldDB" id="A0A1H4BR36"/>
<sequence>MLSLIPASTVKNIKNSIMIEIDREKINEIIKLAFKDSFDELDIYHTRPENVKGTGPVLAIDGTKSGKTFSFKYTYEQLVNQYTDGTLNRELQKSRDRVFKETY</sequence>
<dbReference type="EMBL" id="FNRA01000003">
    <property type="protein sequence ID" value="SEA50626.1"/>
    <property type="molecule type" value="Genomic_DNA"/>
</dbReference>
<evidence type="ECO:0000313" key="2">
    <source>
        <dbReference type="Proteomes" id="UP000198850"/>
    </source>
</evidence>
<keyword evidence="2" id="KW-1185">Reference proteome</keyword>
<gene>
    <name evidence="1" type="ORF">SAMN05443550_103441</name>
</gene>